<feature type="region of interest" description="Disordered" evidence="1">
    <location>
        <begin position="1"/>
        <end position="56"/>
    </location>
</feature>
<sequence length="56" mass="4943">MVASPSTQPLLVTAPGIGGTGTHNGTGVATGGDGGDSSLANTGGAGGTGGNDGTIC</sequence>
<feature type="compositionally biased region" description="Polar residues" evidence="1">
    <location>
        <begin position="1"/>
        <end position="10"/>
    </location>
</feature>
<gene>
    <name evidence="2" type="ORF">MB901379_02588</name>
</gene>
<dbReference type="Proteomes" id="UP000269998">
    <property type="component" value="Chromosome"/>
</dbReference>
<accession>A0A3S5CZT6</accession>
<evidence type="ECO:0000313" key="3">
    <source>
        <dbReference type="Proteomes" id="UP000269998"/>
    </source>
</evidence>
<name>A0A3S5CZT6_9MYCO</name>
<keyword evidence="3" id="KW-1185">Reference proteome</keyword>
<feature type="compositionally biased region" description="Gly residues" evidence="1">
    <location>
        <begin position="16"/>
        <end position="35"/>
    </location>
</feature>
<evidence type="ECO:0000313" key="2">
    <source>
        <dbReference type="EMBL" id="VDM89021.1"/>
    </source>
</evidence>
<dbReference type="EMBL" id="LR130759">
    <property type="protein sequence ID" value="VDM89021.1"/>
    <property type="molecule type" value="Genomic_DNA"/>
</dbReference>
<protein>
    <submittedName>
        <fullName evidence="2">Uncharacterized protein</fullName>
    </submittedName>
</protein>
<dbReference type="AlphaFoldDB" id="A0A3S5CZT6"/>
<reference evidence="3" key="1">
    <citation type="submission" date="2018-02" db="EMBL/GenBank/DDBJ databases">
        <authorList>
            <person name="Seth-Smith MB H."/>
            <person name="Seth-Smith H."/>
        </authorList>
    </citation>
    <scope>NUCLEOTIDE SEQUENCE [LARGE SCALE GENOMIC DNA]</scope>
</reference>
<evidence type="ECO:0000256" key="1">
    <source>
        <dbReference type="SAM" id="MobiDB-lite"/>
    </source>
</evidence>
<proteinExistence type="predicted"/>
<feature type="compositionally biased region" description="Gly residues" evidence="1">
    <location>
        <begin position="43"/>
        <end position="56"/>
    </location>
</feature>
<organism evidence="2 3">
    <name type="scientific">Mycobacterium basiliense</name>
    <dbReference type="NCBI Taxonomy" id="2094119"/>
    <lineage>
        <taxon>Bacteria</taxon>
        <taxon>Bacillati</taxon>
        <taxon>Actinomycetota</taxon>
        <taxon>Actinomycetes</taxon>
        <taxon>Mycobacteriales</taxon>
        <taxon>Mycobacteriaceae</taxon>
        <taxon>Mycobacterium</taxon>
    </lineage>
</organism>
<dbReference type="KEGG" id="mbai:MB901379_02588"/>